<protein>
    <recommendedName>
        <fullName evidence="7">Palmitoyltransferase</fullName>
        <ecNumber evidence="7">2.3.1.225</ecNumber>
    </recommendedName>
</protein>
<evidence type="ECO:0000259" key="8">
    <source>
        <dbReference type="Pfam" id="PF01529"/>
    </source>
</evidence>
<dbReference type="Pfam" id="PF01529">
    <property type="entry name" value="DHHC"/>
    <property type="match status" value="1"/>
</dbReference>
<keyword evidence="9" id="KW-1185">Reference proteome</keyword>
<feature type="transmembrane region" description="Helical" evidence="7">
    <location>
        <begin position="138"/>
        <end position="155"/>
    </location>
</feature>
<feature type="transmembrane region" description="Helical" evidence="7">
    <location>
        <begin position="167"/>
        <end position="189"/>
    </location>
</feature>
<accession>A0A1I7VV68</accession>
<reference evidence="10" key="2">
    <citation type="submission" date="2016-11" db="UniProtKB">
        <authorList>
            <consortium name="WormBaseParasite"/>
        </authorList>
    </citation>
    <scope>IDENTIFICATION</scope>
</reference>
<evidence type="ECO:0000256" key="3">
    <source>
        <dbReference type="ARBA" id="ARBA00022692"/>
    </source>
</evidence>
<comment type="catalytic activity">
    <reaction evidence="7">
        <text>L-cysteinyl-[protein] + hexadecanoyl-CoA = S-hexadecanoyl-L-cysteinyl-[protein] + CoA</text>
        <dbReference type="Rhea" id="RHEA:36683"/>
        <dbReference type="Rhea" id="RHEA-COMP:10131"/>
        <dbReference type="Rhea" id="RHEA-COMP:11032"/>
        <dbReference type="ChEBI" id="CHEBI:29950"/>
        <dbReference type="ChEBI" id="CHEBI:57287"/>
        <dbReference type="ChEBI" id="CHEBI:57379"/>
        <dbReference type="ChEBI" id="CHEBI:74151"/>
        <dbReference type="EC" id="2.3.1.225"/>
    </reaction>
</comment>
<keyword evidence="5 7" id="KW-0472">Membrane</keyword>
<evidence type="ECO:0000256" key="1">
    <source>
        <dbReference type="ARBA" id="ARBA00004141"/>
    </source>
</evidence>
<dbReference type="GO" id="GO:0005794">
    <property type="term" value="C:Golgi apparatus"/>
    <property type="evidence" value="ECO:0007669"/>
    <property type="project" value="TreeGrafter"/>
</dbReference>
<dbReference type="GO" id="GO:0005783">
    <property type="term" value="C:endoplasmic reticulum"/>
    <property type="evidence" value="ECO:0007669"/>
    <property type="project" value="TreeGrafter"/>
</dbReference>
<feature type="domain" description="Palmitoyltransferase DHHC" evidence="8">
    <location>
        <begin position="65"/>
        <end position="207"/>
    </location>
</feature>
<comment type="subcellular location">
    <subcellularLocation>
        <location evidence="1">Membrane</location>
        <topology evidence="1">Multi-pass membrane protein</topology>
    </subcellularLocation>
</comment>
<dbReference type="STRING" id="7209.A0A1I7VV68"/>
<dbReference type="AlphaFoldDB" id="A0A1I7VV68"/>
<evidence type="ECO:0000256" key="2">
    <source>
        <dbReference type="ARBA" id="ARBA00022679"/>
    </source>
</evidence>
<evidence type="ECO:0000256" key="5">
    <source>
        <dbReference type="ARBA" id="ARBA00023136"/>
    </source>
</evidence>
<sequence>MLAICSLFSTTLITPAEIPKSFVPPKDIFEKRNFVNEIAKWANKEKLPVRYVTMSTEGGSTKCPPFCLYCKVIKPNRTHHCRRCNRCIIRMDHHCPIIGHCIHMHNHKFFLLFLFWSTILCGYVICITMPALYQRTTIVIWSFSGMISALMPRYVQQAPPSIDGLVATCLVASGVLNALICGISLSIFLGQLTYSLLRNETTLESVSFQFCGTITNDRHTIGNISYDLGSTWHNFCSIFGYNPLLWFLPYLYENKERSIC</sequence>
<keyword evidence="2 7" id="KW-0808">Transferase</keyword>
<reference evidence="9" key="1">
    <citation type="submission" date="2012-04" db="EMBL/GenBank/DDBJ databases">
        <title>The Genome Sequence of Loa loa.</title>
        <authorList>
            <consortium name="The Broad Institute Genome Sequencing Platform"/>
            <consortium name="Broad Institute Genome Sequencing Center for Infectious Disease"/>
            <person name="Nutman T.B."/>
            <person name="Fink D.L."/>
            <person name="Russ C."/>
            <person name="Young S."/>
            <person name="Zeng Q."/>
            <person name="Gargeya S."/>
            <person name="Alvarado L."/>
            <person name="Berlin A."/>
            <person name="Chapman S.B."/>
            <person name="Chen Z."/>
            <person name="Freedman E."/>
            <person name="Gellesch M."/>
            <person name="Goldberg J."/>
            <person name="Griggs A."/>
            <person name="Gujja S."/>
            <person name="Heilman E.R."/>
            <person name="Heiman D."/>
            <person name="Howarth C."/>
            <person name="Mehta T."/>
            <person name="Neiman D."/>
            <person name="Pearson M."/>
            <person name="Roberts A."/>
            <person name="Saif S."/>
            <person name="Shea T."/>
            <person name="Shenoy N."/>
            <person name="Sisk P."/>
            <person name="Stolte C."/>
            <person name="Sykes S."/>
            <person name="White J."/>
            <person name="Yandava C."/>
            <person name="Haas B."/>
            <person name="Henn M.R."/>
            <person name="Nusbaum C."/>
            <person name="Birren B."/>
        </authorList>
    </citation>
    <scope>NUCLEOTIDE SEQUENCE [LARGE SCALE GENOMIC DNA]</scope>
</reference>
<dbReference type="PANTHER" id="PTHR22883">
    <property type="entry name" value="ZINC FINGER DHHC DOMAIN CONTAINING PROTEIN"/>
    <property type="match status" value="1"/>
</dbReference>
<comment type="domain">
    <text evidence="7">The DHHC domain is required for palmitoyltransferase activity.</text>
</comment>
<evidence type="ECO:0000256" key="6">
    <source>
        <dbReference type="ARBA" id="ARBA00023315"/>
    </source>
</evidence>
<dbReference type="WBParaSite" id="EN70_6619">
    <property type="protein sequence ID" value="EN70_6619"/>
    <property type="gene ID" value="EN70_6619"/>
</dbReference>
<dbReference type="InterPro" id="IPR039859">
    <property type="entry name" value="PFA4/ZDH16/20/ERF2-like"/>
</dbReference>
<dbReference type="GO" id="GO:0006612">
    <property type="term" value="P:protein targeting to membrane"/>
    <property type="evidence" value="ECO:0007669"/>
    <property type="project" value="TreeGrafter"/>
</dbReference>
<evidence type="ECO:0000313" key="10">
    <source>
        <dbReference type="WBParaSite" id="EN70_6619"/>
    </source>
</evidence>
<keyword evidence="4 7" id="KW-1133">Transmembrane helix</keyword>
<dbReference type="InterPro" id="IPR001594">
    <property type="entry name" value="Palmitoyltrfase_DHHC"/>
</dbReference>
<proteinExistence type="inferred from homology"/>
<dbReference type="Proteomes" id="UP000095285">
    <property type="component" value="Unassembled WGS sequence"/>
</dbReference>
<feature type="transmembrane region" description="Helical" evidence="7">
    <location>
        <begin position="109"/>
        <end position="132"/>
    </location>
</feature>
<evidence type="ECO:0000256" key="4">
    <source>
        <dbReference type="ARBA" id="ARBA00022989"/>
    </source>
</evidence>
<dbReference type="PROSITE" id="PS50216">
    <property type="entry name" value="DHHC"/>
    <property type="match status" value="1"/>
</dbReference>
<evidence type="ECO:0000313" key="9">
    <source>
        <dbReference type="Proteomes" id="UP000095285"/>
    </source>
</evidence>
<organism evidence="9 10">
    <name type="scientific">Loa loa</name>
    <name type="common">Eye worm</name>
    <name type="synonym">Filaria loa</name>
    <dbReference type="NCBI Taxonomy" id="7209"/>
    <lineage>
        <taxon>Eukaryota</taxon>
        <taxon>Metazoa</taxon>
        <taxon>Ecdysozoa</taxon>
        <taxon>Nematoda</taxon>
        <taxon>Chromadorea</taxon>
        <taxon>Rhabditida</taxon>
        <taxon>Spirurina</taxon>
        <taxon>Spiruromorpha</taxon>
        <taxon>Filarioidea</taxon>
        <taxon>Onchocercidae</taxon>
        <taxon>Loa</taxon>
    </lineage>
</organism>
<keyword evidence="6 7" id="KW-0012">Acyltransferase</keyword>
<dbReference type="eggNOG" id="KOG1315">
    <property type="taxonomic scope" value="Eukaryota"/>
</dbReference>
<name>A0A1I7VV68_LOALO</name>
<dbReference type="EC" id="2.3.1.225" evidence="7"/>
<dbReference type="GO" id="GO:0019706">
    <property type="term" value="F:protein-cysteine S-palmitoyltransferase activity"/>
    <property type="evidence" value="ECO:0007669"/>
    <property type="project" value="UniProtKB-EC"/>
</dbReference>
<comment type="similarity">
    <text evidence="7">Belongs to the DHHC palmitoyltransferase family.</text>
</comment>
<keyword evidence="3 7" id="KW-0812">Transmembrane</keyword>
<dbReference type="GO" id="GO:0016020">
    <property type="term" value="C:membrane"/>
    <property type="evidence" value="ECO:0007669"/>
    <property type="project" value="UniProtKB-SubCell"/>
</dbReference>
<evidence type="ECO:0000256" key="7">
    <source>
        <dbReference type="RuleBase" id="RU079119"/>
    </source>
</evidence>